<proteinExistence type="predicted"/>
<keyword evidence="3" id="KW-1185">Reference proteome</keyword>
<comment type="caution">
    <text evidence="2">The sequence shown here is derived from an EMBL/GenBank/DDBJ whole genome shotgun (WGS) entry which is preliminary data.</text>
</comment>
<dbReference type="Pfam" id="PF00144">
    <property type="entry name" value="Beta-lactamase"/>
    <property type="match status" value="1"/>
</dbReference>
<reference evidence="2" key="1">
    <citation type="submission" date="2021-06" db="EMBL/GenBank/DDBJ databases">
        <title>Comparative genomics, transcriptomics and evolutionary studies reveal genomic signatures of adaptation to plant cell wall in hemibiotrophic fungi.</title>
        <authorList>
            <consortium name="DOE Joint Genome Institute"/>
            <person name="Baroncelli R."/>
            <person name="Diaz J.F."/>
            <person name="Benocci T."/>
            <person name="Peng M."/>
            <person name="Battaglia E."/>
            <person name="Haridas S."/>
            <person name="Andreopoulos W."/>
            <person name="Labutti K."/>
            <person name="Pangilinan J."/>
            <person name="Floch G.L."/>
            <person name="Makela M.R."/>
            <person name="Henrissat B."/>
            <person name="Grigoriev I.V."/>
            <person name="Crouch J.A."/>
            <person name="De Vries R.P."/>
            <person name="Sukno S.A."/>
            <person name="Thon M.R."/>
        </authorList>
    </citation>
    <scope>NUCLEOTIDE SEQUENCE</scope>
    <source>
        <strain evidence="2">CBS 125086</strain>
    </source>
</reference>
<sequence>MAEDRIMRLVSVTKLLTTIIAPQCVDQGLVDLDENVERIIPQLTIMKVLTGFDDAETQ</sequence>
<dbReference type="Proteomes" id="UP001230504">
    <property type="component" value="Unassembled WGS sequence"/>
</dbReference>
<dbReference type="InterPro" id="IPR001466">
    <property type="entry name" value="Beta-lactam-related"/>
</dbReference>
<evidence type="ECO:0000313" key="3">
    <source>
        <dbReference type="Proteomes" id="UP001230504"/>
    </source>
</evidence>
<dbReference type="GeneID" id="85440270"/>
<dbReference type="SUPFAM" id="SSF56601">
    <property type="entry name" value="beta-lactamase/transpeptidase-like"/>
    <property type="match status" value="1"/>
</dbReference>
<gene>
    <name evidence="2" type="ORF">LY79DRAFT_528489</name>
</gene>
<accession>A0AAD8PKX1</accession>
<dbReference type="EMBL" id="JAHLJV010000130">
    <property type="protein sequence ID" value="KAK1569540.1"/>
    <property type="molecule type" value="Genomic_DNA"/>
</dbReference>
<name>A0AAD8PKX1_9PEZI</name>
<evidence type="ECO:0000259" key="1">
    <source>
        <dbReference type="Pfam" id="PF00144"/>
    </source>
</evidence>
<organism evidence="2 3">
    <name type="scientific">Colletotrichum navitas</name>
    <dbReference type="NCBI Taxonomy" id="681940"/>
    <lineage>
        <taxon>Eukaryota</taxon>
        <taxon>Fungi</taxon>
        <taxon>Dikarya</taxon>
        <taxon>Ascomycota</taxon>
        <taxon>Pezizomycotina</taxon>
        <taxon>Sordariomycetes</taxon>
        <taxon>Hypocreomycetidae</taxon>
        <taxon>Glomerellales</taxon>
        <taxon>Glomerellaceae</taxon>
        <taxon>Colletotrichum</taxon>
        <taxon>Colletotrichum graminicola species complex</taxon>
    </lineage>
</organism>
<protein>
    <recommendedName>
        <fullName evidence="1">Beta-lactamase-related domain-containing protein</fullName>
    </recommendedName>
</protein>
<feature type="domain" description="Beta-lactamase-related" evidence="1">
    <location>
        <begin position="2"/>
        <end position="43"/>
    </location>
</feature>
<evidence type="ECO:0000313" key="2">
    <source>
        <dbReference type="EMBL" id="KAK1569540.1"/>
    </source>
</evidence>
<dbReference type="Gene3D" id="3.40.710.10">
    <property type="entry name" value="DD-peptidase/beta-lactamase superfamily"/>
    <property type="match status" value="1"/>
</dbReference>
<dbReference type="RefSeq" id="XP_060407769.1">
    <property type="nucleotide sequence ID" value="XM_060556030.1"/>
</dbReference>
<dbReference type="InterPro" id="IPR012338">
    <property type="entry name" value="Beta-lactam/transpept-like"/>
</dbReference>
<dbReference type="AlphaFoldDB" id="A0AAD8PKX1"/>